<evidence type="ECO:0000313" key="2">
    <source>
        <dbReference type="EMBL" id="SFB35854.1"/>
    </source>
</evidence>
<proteinExistence type="predicted"/>
<accession>A0A1I1ACY5</accession>
<reference evidence="2" key="1">
    <citation type="submission" date="2016-10" db="EMBL/GenBank/DDBJ databases">
        <authorList>
            <person name="de Groot N.N."/>
        </authorList>
    </citation>
    <scope>NUCLEOTIDE SEQUENCE [LARGE SCALE GENOMIC DNA]</scope>
    <source>
        <strain evidence="2">CGMCC 1.10697</strain>
    </source>
</reference>
<gene>
    <name evidence="1" type="ORF">CXG46_03445</name>
    <name evidence="2" type="ORF">SAMN05192575_108161</name>
</gene>
<protein>
    <submittedName>
        <fullName evidence="2">Uncharacterized protein</fullName>
    </submittedName>
</protein>
<evidence type="ECO:0000313" key="4">
    <source>
        <dbReference type="Proteomes" id="UP000233565"/>
    </source>
</evidence>
<dbReference type="Proteomes" id="UP000233565">
    <property type="component" value="Unassembled WGS sequence"/>
</dbReference>
<dbReference type="AlphaFoldDB" id="A0A1I1ACY5"/>
<dbReference type="STRING" id="748909.SAMN05192575_108161"/>
<dbReference type="EMBL" id="PJBV01000011">
    <property type="protein sequence ID" value="PKH43520.1"/>
    <property type="molecule type" value="Genomic_DNA"/>
</dbReference>
<reference evidence="1 4" key="2">
    <citation type="submission" date="2017-12" db="EMBL/GenBank/DDBJ databases">
        <title>Pharmacopeia of the Arctic Ocean.</title>
        <authorList>
            <person name="Collins E."/>
            <person name="Ducluzeau A.-L."/>
        </authorList>
    </citation>
    <scope>NUCLEOTIDE SEQUENCE [LARGE SCALE GENOMIC DNA]</scope>
    <source>
        <strain evidence="1 4">DSM 23325</strain>
    </source>
</reference>
<evidence type="ECO:0000313" key="1">
    <source>
        <dbReference type="EMBL" id="PKH43520.1"/>
    </source>
</evidence>
<dbReference type="OrthoDB" id="3781892at2"/>
<dbReference type="EMBL" id="FOKC01000008">
    <property type="protein sequence ID" value="SFB35854.1"/>
    <property type="molecule type" value="Genomic_DNA"/>
</dbReference>
<keyword evidence="4" id="KW-1185">Reference proteome</keyword>
<dbReference type="RefSeq" id="WP_091200100.1">
    <property type="nucleotide sequence ID" value="NZ_FOKC01000008.1"/>
</dbReference>
<sequence length="319" mass="34097">MKAVIGGALAVLVLALVTLSVVQRVKEARDEPVVTPISADAYYALGGALTCDSELHEVPHLPLEAEPVAMLVCADPAPVGSVPWTSPDDLVEGDLAPLVEVLGDLEPTPDEPYDCTFQGGPAYDLLLRFSRDRYARIHGDTGGCGVVTVASGEWFGANEVLDAALALVEEQRAARPVPTAIPDPPGCPVDGDLGPAYSLTGEVTDLVVAVSCWRPDAKQRPPSGDPVPVPPRELGLLLTDVERNSKPLETPGDYDCPGGPRELYSQVLLGRTAWGDLVALSGMCREFYVDVWSQRPGDEAPRVWHPSPTAQRILDDLRR</sequence>
<evidence type="ECO:0000313" key="3">
    <source>
        <dbReference type="Proteomes" id="UP000199113"/>
    </source>
</evidence>
<organism evidence="2 3">
    <name type="scientific">Nocardioides alpinus</name>
    <dbReference type="NCBI Taxonomy" id="748909"/>
    <lineage>
        <taxon>Bacteria</taxon>
        <taxon>Bacillati</taxon>
        <taxon>Actinomycetota</taxon>
        <taxon>Actinomycetes</taxon>
        <taxon>Propionibacteriales</taxon>
        <taxon>Nocardioidaceae</taxon>
        <taxon>Nocardioides</taxon>
    </lineage>
</organism>
<name>A0A1I1ACY5_9ACTN</name>
<dbReference type="Proteomes" id="UP000199113">
    <property type="component" value="Unassembled WGS sequence"/>
</dbReference>